<dbReference type="RefSeq" id="WP_136516483.1">
    <property type="nucleotide sequence ID" value="NZ_JBHSKV010000024.1"/>
</dbReference>
<proteinExistence type="predicted"/>
<gene>
    <name evidence="1" type="ORF">ACFPJA_17090</name>
</gene>
<evidence type="ECO:0000313" key="1">
    <source>
        <dbReference type="EMBL" id="MFC5136425.1"/>
    </source>
</evidence>
<accession>A0ABD5QWB2</accession>
<dbReference type="AlphaFoldDB" id="A0ABD5QWB2"/>
<comment type="caution">
    <text evidence="1">The sequence shown here is derived from an EMBL/GenBank/DDBJ whole genome shotgun (WGS) entry which is preliminary data.</text>
</comment>
<dbReference type="EMBL" id="JBHSKV010000024">
    <property type="protein sequence ID" value="MFC5136425.1"/>
    <property type="molecule type" value="Genomic_DNA"/>
</dbReference>
<name>A0ABD5QWB2_9EURY</name>
<sequence>MRTNDTHSERGIPMVTYRRGGYVQGGDDAVERGCDHCEWHVVADSYPELIGAYQRHLKAEHPKAWLRA</sequence>
<keyword evidence="2" id="KW-1185">Reference proteome</keyword>
<evidence type="ECO:0000313" key="2">
    <source>
        <dbReference type="Proteomes" id="UP001596145"/>
    </source>
</evidence>
<dbReference type="Proteomes" id="UP001596145">
    <property type="component" value="Unassembled WGS sequence"/>
</dbReference>
<reference evidence="1 2" key="1">
    <citation type="journal article" date="2019" name="Int. J. Syst. Evol. Microbiol.">
        <title>The Global Catalogue of Microorganisms (GCM) 10K type strain sequencing project: providing services to taxonomists for standard genome sequencing and annotation.</title>
        <authorList>
            <consortium name="The Broad Institute Genomics Platform"/>
            <consortium name="The Broad Institute Genome Sequencing Center for Infectious Disease"/>
            <person name="Wu L."/>
            <person name="Ma J."/>
        </authorList>
    </citation>
    <scope>NUCLEOTIDE SEQUENCE [LARGE SCALE GENOMIC DNA]</scope>
    <source>
        <strain evidence="1 2">CGMCC 1.16026</strain>
    </source>
</reference>
<organism evidence="1 2">
    <name type="scientific">Halorubrum glutamatedens</name>
    <dbReference type="NCBI Taxonomy" id="2707018"/>
    <lineage>
        <taxon>Archaea</taxon>
        <taxon>Methanobacteriati</taxon>
        <taxon>Methanobacteriota</taxon>
        <taxon>Stenosarchaea group</taxon>
        <taxon>Halobacteria</taxon>
        <taxon>Halobacteriales</taxon>
        <taxon>Haloferacaceae</taxon>
        <taxon>Halorubrum</taxon>
    </lineage>
</organism>
<protein>
    <submittedName>
        <fullName evidence="1">Uncharacterized protein</fullName>
    </submittedName>
</protein>